<protein>
    <recommendedName>
        <fullName evidence="4">TsaA-like domain-containing protein</fullName>
    </recommendedName>
</protein>
<dbReference type="PROSITE" id="PS51668">
    <property type="entry name" value="TSAA_2"/>
    <property type="match status" value="1"/>
</dbReference>
<dbReference type="EMBL" id="FO203427">
    <property type="protein sequence ID" value="CCH50237.1"/>
    <property type="molecule type" value="Genomic_DNA"/>
</dbReference>
<evidence type="ECO:0000259" key="4">
    <source>
        <dbReference type="PROSITE" id="PS51668"/>
    </source>
</evidence>
<dbReference type="KEGG" id="dpi:BN4_20175"/>
<evidence type="ECO:0000313" key="6">
    <source>
        <dbReference type="Proteomes" id="UP000011724"/>
    </source>
</evidence>
<feature type="region of interest" description="Disordered" evidence="3">
    <location>
        <begin position="145"/>
        <end position="168"/>
    </location>
</feature>
<sequence length="168" mass="18842">MTIAYTPIGHFRTMHTDLSDMPIQPSGAHGMFGSIAIHKKFREGLVDLEDFSHIIVLYHLHRVSGYDLTVTPFLDTDTHGIFATRSPKRPNPLGLSVMTLLEVRNGALLVENVDVLDETPVIDIKPYVPDFDVWPARRIGWFEGKSGNAKTHRSDNRFADQTPAFTEG</sequence>
<dbReference type="eggNOG" id="COG1720">
    <property type="taxonomic scope" value="Bacteria"/>
</dbReference>
<dbReference type="BioCyc" id="DPIE1322246:BN4_RS15105-MONOMER"/>
<dbReference type="SUPFAM" id="SSF118196">
    <property type="entry name" value="YaeB-like"/>
    <property type="match status" value="1"/>
</dbReference>
<comment type="similarity">
    <text evidence="2">Belongs to the tRNA methyltransferase O family.</text>
</comment>
<organism evidence="5 6">
    <name type="scientific">Pseudodesulfovibrio piezophilus (strain DSM 21447 / JCM 15486 / C1TLV30)</name>
    <name type="common">Desulfovibrio piezophilus</name>
    <dbReference type="NCBI Taxonomy" id="1322246"/>
    <lineage>
        <taxon>Bacteria</taxon>
        <taxon>Pseudomonadati</taxon>
        <taxon>Thermodesulfobacteriota</taxon>
        <taxon>Desulfovibrionia</taxon>
        <taxon>Desulfovibrionales</taxon>
        <taxon>Desulfovibrionaceae</taxon>
    </lineage>
</organism>
<dbReference type="AlphaFoldDB" id="M1WU50"/>
<dbReference type="PATRIC" id="fig|879567.3.peg.3242"/>
<keyword evidence="6" id="KW-1185">Reference proteome</keyword>
<reference evidence="6" key="2">
    <citation type="journal article" date="2013" name="Stand. Genomic Sci.">
        <title>Complete genome sequence of Desulfocapsa sulfexigens, a marine deltaproteobacterium specialized in disproportionating inorganic sulfur compounds.</title>
        <authorList>
            <person name="Finster K.W."/>
            <person name="Kjeldsen K.U."/>
            <person name="Kube M."/>
            <person name="Reinhardt R."/>
            <person name="Mussmann M."/>
            <person name="Amann R."/>
            <person name="Schreiber L."/>
        </authorList>
    </citation>
    <scope>NUCLEOTIDE SEQUENCE [LARGE SCALE GENOMIC DNA]</scope>
    <source>
        <strain evidence="6">DSM 10523 / SB164P1</strain>
    </source>
</reference>
<dbReference type="Gene3D" id="2.40.30.70">
    <property type="entry name" value="YaeB-like"/>
    <property type="match status" value="1"/>
</dbReference>
<dbReference type="RefSeq" id="WP_015416279.1">
    <property type="nucleotide sequence ID" value="NC_020409.1"/>
</dbReference>
<evidence type="ECO:0000256" key="2">
    <source>
        <dbReference type="ARBA" id="ARBA00033753"/>
    </source>
</evidence>
<dbReference type="Proteomes" id="UP000011724">
    <property type="component" value="Chromosome"/>
</dbReference>
<accession>M1WU50</accession>
<dbReference type="InterPro" id="IPR040372">
    <property type="entry name" value="YaeB-like"/>
</dbReference>
<reference evidence="5 6" key="1">
    <citation type="journal article" date="2013" name="PLoS ONE">
        <title>The first genomic and proteomic characterization of a deep-sea sulfate reducer: insights into the piezophilic lifestyle of Desulfovibrio piezophilus.</title>
        <authorList>
            <person name="Pradel N."/>
            <person name="Ji B."/>
            <person name="Gimenez G."/>
            <person name="Talla E."/>
            <person name="Lenoble P."/>
            <person name="Garel M."/>
            <person name="Tamburini C."/>
            <person name="Fourquet P."/>
            <person name="Lebrun R."/>
            <person name="Bertin P."/>
            <person name="Denis Y."/>
            <person name="Pophillat M."/>
            <person name="Barbe V."/>
            <person name="Ollivier B."/>
            <person name="Dolla A."/>
        </authorList>
    </citation>
    <scope>NUCLEOTIDE SEQUENCE [LARGE SCALE GENOMIC DNA]</scope>
    <source>
        <strain evidence="6">DSM 10523 / SB164P1</strain>
    </source>
</reference>
<keyword evidence="1" id="KW-0949">S-adenosyl-L-methionine</keyword>
<dbReference type="HOGENOM" id="CLU_013458_2_0_7"/>
<dbReference type="InterPro" id="IPR023370">
    <property type="entry name" value="TrmO-like_N"/>
</dbReference>
<dbReference type="PANTHER" id="PTHR12818:SF0">
    <property type="entry name" value="TRNA (ADENINE(37)-N6)-METHYLTRANSFERASE"/>
    <property type="match status" value="1"/>
</dbReference>
<evidence type="ECO:0000256" key="1">
    <source>
        <dbReference type="ARBA" id="ARBA00022691"/>
    </source>
</evidence>
<dbReference type="CDD" id="cd09281">
    <property type="entry name" value="UPF0066"/>
    <property type="match status" value="1"/>
</dbReference>
<dbReference type="InterPro" id="IPR036414">
    <property type="entry name" value="YaeB_N_sf"/>
</dbReference>
<dbReference type="OrthoDB" id="9804309at2"/>
<dbReference type="Pfam" id="PF01980">
    <property type="entry name" value="TrmO_N"/>
    <property type="match status" value="1"/>
</dbReference>
<evidence type="ECO:0000313" key="5">
    <source>
        <dbReference type="EMBL" id="CCH50237.1"/>
    </source>
</evidence>
<dbReference type="PANTHER" id="PTHR12818">
    <property type="entry name" value="TRNA (ADENINE(37)-N6)-METHYLTRANSFERASE"/>
    <property type="match status" value="1"/>
</dbReference>
<name>M1WU50_PSEP2</name>
<feature type="domain" description="TsaA-like" evidence="4">
    <location>
        <begin position="5"/>
        <end position="136"/>
    </location>
</feature>
<evidence type="ECO:0000256" key="3">
    <source>
        <dbReference type="SAM" id="MobiDB-lite"/>
    </source>
</evidence>
<dbReference type="STRING" id="1322246.BN4_20175"/>
<dbReference type="InterPro" id="IPR036413">
    <property type="entry name" value="YaeB-like_sf"/>
</dbReference>
<gene>
    <name evidence="5" type="ordered locus">BN4_20175</name>
</gene>
<proteinExistence type="inferred from homology"/>
<dbReference type="NCBIfam" id="TIGR00104">
    <property type="entry name" value="tRNA_TsaA"/>
    <property type="match status" value="1"/>
</dbReference>